<proteinExistence type="predicted"/>
<comment type="caution">
    <text evidence="1">The sequence shown here is derived from an EMBL/GenBank/DDBJ whole genome shotgun (WGS) entry which is preliminary data.</text>
</comment>
<name>A0A9D4Z7W6_ADICA</name>
<sequence>MASAAATATFYSCVVLLGIIAQYCTCLILIPPSGNSVSLSATTENGRVTYTCNSDGKWVPASVAAKLVSPRNLTQNDIGSYYRMFSTAGDQMRDLDDGDVGTWSLLNDDGDAAESGHLSSQVAGKLISTMANDSNELYLRAFLAQASHHQFEGAAARVSYIMQTNASRSALPAYGYSCTKGLTVNVIFKADFKFWNQDFMPPASMPPSIAVNNKQEMLLEAFFAVGRVAYAKKAHHATWKMQGAEGRLFDVPGGLDLGSFHLEGNLYTSEAYLCLFLKAFTFSGNSSTCAKLSMPAIAGPVVVDPHSLPWSLMSVTNTRGNLTNFGAIPTSIQMVSTFGGLTPSCPPSTQDDSYQSNFTSIFWIYARQS</sequence>
<organism evidence="1 2">
    <name type="scientific">Adiantum capillus-veneris</name>
    <name type="common">Maidenhair fern</name>
    <dbReference type="NCBI Taxonomy" id="13818"/>
    <lineage>
        <taxon>Eukaryota</taxon>
        <taxon>Viridiplantae</taxon>
        <taxon>Streptophyta</taxon>
        <taxon>Embryophyta</taxon>
        <taxon>Tracheophyta</taxon>
        <taxon>Polypodiopsida</taxon>
        <taxon>Polypodiidae</taxon>
        <taxon>Polypodiales</taxon>
        <taxon>Pteridineae</taxon>
        <taxon>Pteridaceae</taxon>
        <taxon>Vittarioideae</taxon>
        <taxon>Adiantum</taxon>
    </lineage>
</organism>
<dbReference type="Proteomes" id="UP000886520">
    <property type="component" value="Chromosome 20"/>
</dbReference>
<dbReference type="AlphaFoldDB" id="A0A9D4Z7W6"/>
<reference evidence="1" key="1">
    <citation type="submission" date="2021-01" db="EMBL/GenBank/DDBJ databases">
        <title>Adiantum capillus-veneris genome.</title>
        <authorList>
            <person name="Fang Y."/>
            <person name="Liao Q."/>
        </authorList>
    </citation>
    <scope>NUCLEOTIDE SEQUENCE</scope>
    <source>
        <strain evidence="1">H3</strain>
        <tissue evidence="1">Leaf</tissue>
    </source>
</reference>
<dbReference type="OrthoDB" id="1969159at2759"/>
<dbReference type="EMBL" id="JABFUD020000020">
    <property type="protein sequence ID" value="KAI5063937.1"/>
    <property type="molecule type" value="Genomic_DNA"/>
</dbReference>
<protein>
    <submittedName>
        <fullName evidence="1">Uncharacterized protein</fullName>
    </submittedName>
</protein>
<gene>
    <name evidence="1" type="ORF">GOP47_0020607</name>
</gene>
<keyword evidence="2" id="KW-1185">Reference proteome</keyword>
<evidence type="ECO:0000313" key="1">
    <source>
        <dbReference type="EMBL" id="KAI5063937.1"/>
    </source>
</evidence>
<dbReference type="PANTHER" id="PTHR35567:SF1">
    <property type="entry name" value="CONSERVED FUNGAL PROTEIN (AFU_ORTHOLOGUE AFUA_1G14230)"/>
    <property type="match status" value="1"/>
</dbReference>
<evidence type="ECO:0000313" key="2">
    <source>
        <dbReference type="Proteomes" id="UP000886520"/>
    </source>
</evidence>
<dbReference type="PANTHER" id="PTHR35567">
    <property type="entry name" value="MALATE DEHYDROGENASE (AFU_ORTHOLOGUE AFUA_2G13800)"/>
    <property type="match status" value="1"/>
</dbReference>
<accession>A0A9D4Z7W6</accession>